<dbReference type="InterPro" id="IPR009010">
    <property type="entry name" value="Asp_de-COase-like_dom_sf"/>
</dbReference>
<evidence type="ECO:0000313" key="5">
    <source>
        <dbReference type="EMBL" id="SIQ06075.1"/>
    </source>
</evidence>
<dbReference type="Proteomes" id="UP000186079">
    <property type="component" value="Unassembled WGS sequence"/>
</dbReference>
<evidence type="ECO:0000259" key="4">
    <source>
        <dbReference type="Pfam" id="PF01568"/>
    </source>
</evidence>
<dbReference type="Pfam" id="PF01568">
    <property type="entry name" value="Molydop_binding"/>
    <property type="match status" value="1"/>
</dbReference>
<reference evidence="5 6" key="1">
    <citation type="submission" date="2017-01" db="EMBL/GenBank/DDBJ databases">
        <authorList>
            <person name="Mah S.A."/>
            <person name="Swanson W.J."/>
            <person name="Moy G.W."/>
            <person name="Vacquier V.D."/>
        </authorList>
    </citation>
    <scope>NUCLEOTIDE SEQUENCE [LARGE SCALE GENOMIC DNA]</scope>
    <source>
        <strain evidence="5 6">ATCC 29606</strain>
    </source>
</reference>
<keyword evidence="2" id="KW-0408">Iron</keyword>
<dbReference type="GO" id="GO:0046872">
    <property type="term" value="F:metal ion binding"/>
    <property type="evidence" value="ECO:0007669"/>
    <property type="project" value="UniProtKB-KW"/>
</dbReference>
<keyword evidence="3" id="KW-0411">Iron-sulfur</keyword>
<evidence type="ECO:0000256" key="3">
    <source>
        <dbReference type="ARBA" id="ARBA00023014"/>
    </source>
</evidence>
<sequence>MPDAEYPFAFTTHRLHFHYGGGAMTRQSPLLERETPLALLFMHPDDGVALGLNERQAVRVRSRRGRLETRVHLTDDVPPGTLAMPYHFREAPCNQLTNPAQDPISRMPELKACAVAVEPLAPGVTPRTTERHGRR</sequence>
<dbReference type="PANTHER" id="PTHR43105:SF10">
    <property type="entry name" value="NADH-QUINONE OXIDOREDUCTASE SUBUNIT G"/>
    <property type="match status" value="1"/>
</dbReference>
<dbReference type="AlphaFoldDB" id="A0A1N6PNY4"/>
<accession>A0A1N6PNY4</accession>
<keyword evidence="1" id="KW-0479">Metal-binding</keyword>
<feature type="domain" description="Molybdopterin dinucleotide-binding" evidence="4">
    <location>
        <begin position="8"/>
        <end position="114"/>
    </location>
</feature>
<dbReference type="GO" id="GO:0003954">
    <property type="term" value="F:NADH dehydrogenase activity"/>
    <property type="evidence" value="ECO:0007669"/>
    <property type="project" value="TreeGrafter"/>
</dbReference>
<evidence type="ECO:0000256" key="2">
    <source>
        <dbReference type="ARBA" id="ARBA00023004"/>
    </source>
</evidence>
<dbReference type="Gene3D" id="2.40.40.20">
    <property type="match status" value="1"/>
</dbReference>
<dbReference type="InterPro" id="IPR006657">
    <property type="entry name" value="MoPterin_dinucl-bd_dom"/>
</dbReference>
<dbReference type="GO" id="GO:0016020">
    <property type="term" value="C:membrane"/>
    <property type="evidence" value="ECO:0007669"/>
    <property type="project" value="TreeGrafter"/>
</dbReference>
<dbReference type="EMBL" id="FTMC01000002">
    <property type="protein sequence ID" value="SIQ06075.1"/>
    <property type="molecule type" value="Genomic_DNA"/>
</dbReference>
<dbReference type="GO" id="GO:0051536">
    <property type="term" value="F:iron-sulfur cluster binding"/>
    <property type="evidence" value="ECO:0007669"/>
    <property type="project" value="UniProtKB-KW"/>
</dbReference>
<name>A0A1N6PNY4_9PSED</name>
<dbReference type="GO" id="GO:0043546">
    <property type="term" value="F:molybdopterin cofactor binding"/>
    <property type="evidence" value="ECO:0007669"/>
    <property type="project" value="InterPro"/>
</dbReference>
<protein>
    <submittedName>
        <fullName evidence="5">Formate dehydrogenase major subunit</fullName>
    </submittedName>
</protein>
<dbReference type="InterPro" id="IPR050123">
    <property type="entry name" value="Prok_molybdopt-oxidoreductase"/>
</dbReference>
<gene>
    <name evidence="5" type="ORF">SAMN05421672_102244</name>
</gene>
<evidence type="ECO:0000256" key="1">
    <source>
        <dbReference type="ARBA" id="ARBA00022723"/>
    </source>
</evidence>
<proteinExistence type="predicted"/>
<evidence type="ECO:0000313" key="6">
    <source>
        <dbReference type="Proteomes" id="UP000186079"/>
    </source>
</evidence>
<dbReference type="GO" id="GO:0022904">
    <property type="term" value="P:respiratory electron transport chain"/>
    <property type="evidence" value="ECO:0007669"/>
    <property type="project" value="TreeGrafter"/>
</dbReference>
<dbReference type="PANTHER" id="PTHR43105">
    <property type="entry name" value="RESPIRATORY NITRATE REDUCTASE"/>
    <property type="match status" value="1"/>
</dbReference>
<organism evidence="5 6">
    <name type="scientific">Pseudomonas flexibilis</name>
    <dbReference type="NCBI Taxonomy" id="706570"/>
    <lineage>
        <taxon>Bacteria</taxon>
        <taxon>Pseudomonadati</taxon>
        <taxon>Pseudomonadota</taxon>
        <taxon>Gammaproteobacteria</taxon>
        <taxon>Pseudomonadales</taxon>
        <taxon>Pseudomonadaceae</taxon>
        <taxon>Pseudomonas</taxon>
    </lineage>
</organism>
<dbReference type="GO" id="GO:1990204">
    <property type="term" value="C:oxidoreductase complex"/>
    <property type="evidence" value="ECO:0007669"/>
    <property type="project" value="UniProtKB-ARBA"/>
</dbReference>
<dbReference type="SUPFAM" id="SSF50692">
    <property type="entry name" value="ADC-like"/>
    <property type="match status" value="1"/>
</dbReference>